<organism evidence="8">
    <name type="scientific">Saccoglossus kowalevskii</name>
    <name type="common">Acorn worm</name>
    <dbReference type="NCBI Taxonomy" id="10224"/>
    <lineage>
        <taxon>Eukaryota</taxon>
        <taxon>Metazoa</taxon>
        <taxon>Hemichordata</taxon>
        <taxon>Enteropneusta</taxon>
        <taxon>Harrimaniidae</taxon>
        <taxon>Saccoglossus</taxon>
    </lineage>
</organism>
<dbReference type="Proteomes" id="UP000694865">
    <property type="component" value="Unplaced"/>
</dbReference>
<reference evidence="8" key="1">
    <citation type="submission" date="2008-08" db="EMBL/GenBank/DDBJ databases">
        <title>cDNA Sequences for Transcription Factors and Signaling Proteins of the Hemichordate Saccoglossus kowalevskii: Efficacy of the Expressed Sequence Tag (EST) Approach for Evolutionary and Developmental Studies of a New Organism.</title>
        <authorList>
            <person name="Freeman R.M.Jr."/>
            <person name="Wu M."/>
            <person name="Cordonnier-Pratt M.-M."/>
            <person name="Pratt L.H."/>
            <person name="Gruber C.E."/>
            <person name="Smith M."/>
            <person name="Lander E.S."/>
            <person name="Stange-Thomann N."/>
            <person name="Lowe C.J."/>
            <person name="Gehart J."/>
            <person name="Kirschner M."/>
        </authorList>
    </citation>
    <scope>NUCLEOTIDE SEQUENCE</scope>
</reference>
<dbReference type="EMBL" id="EU939768">
    <property type="protein sequence ID" value="ACH73250.1"/>
    <property type="molecule type" value="mRNA"/>
</dbReference>
<gene>
    <name evidence="8 10" type="primary">sox7/17</name>
</gene>
<dbReference type="PANTHER" id="PTHR10270:SF317">
    <property type="entry name" value="TRANSCRIPTION FACTOR SOX-15-RELATED"/>
    <property type="match status" value="1"/>
</dbReference>
<dbReference type="GeneID" id="100303486"/>
<keyword evidence="1" id="KW-0805">Transcription regulation</keyword>
<evidence type="ECO:0000256" key="6">
    <source>
        <dbReference type="SAM" id="MobiDB-lite"/>
    </source>
</evidence>
<feature type="compositionally biased region" description="Basic residues" evidence="6">
    <location>
        <begin position="99"/>
        <end position="111"/>
    </location>
</feature>
<dbReference type="InterPro" id="IPR050140">
    <property type="entry name" value="SRY-related_HMG-box_TF-like"/>
</dbReference>
<sequence>MRHRPPITSGWKKSVNETTTTKQKKEPRIRRPMNAFMVWAKDERKRLADQNPDLHNADLSKMLGKAWRNLSLVQKRPFVEEAERLRVQHMTDHPDYKYRPRRRNKQPKRVCKRVEPGRFLPSLGDLTAPANTDLGATPQTPSTPGIPSSSPPTPNVSSLHTPDVSPRTSPTPDQNRLKLTIGGETAATLKTTSILSNLFEKTTTANTANVDPLAAMNLPTPVMSPLNTVETDNNIFTFPTTFDELACMPEPMTLTPHQQQLANTTNIANSVFTTYATTHPASASTNSLSSMNGTQHLSTLRALVASPHPLSSTLFNNSSLNPLQITPPMLPASTITGSIPTTPITMDTNVNFPIKNEPLSCQTSLPGEIDMTPPLISPSDLLNNNMVKQENTSLQDEITNQIIMTDNGNMNISQTTIDSVISAFEQFTDAELLGDVDRDEFDMYLNTQQPNFESTLISVLADASASMYYMN</sequence>
<keyword evidence="3" id="KW-0804">Transcription</keyword>
<dbReference type="GO" id="GO:0005634">
    <property type="term" value="C:nucleus"/>
    <property type="evidence" value="ECO:0007669"/>
    <property type="project" value="UniProtKB-UniRule"/>
</dbReference>
<evidence type="ECO:0000313" key="8">
    <source>
        <dbReference type="EMBL" id="ACH73250.1"/>
    </source>
</evidence>
<dbReference type="KEGG" id="sko:100303486"/>
<evidence type="ECO:0000256" key="3">
    <source>
        <dbReference type="ARBA" id="ARBA00023163"/>
    </source>
</evidence>
<dbReference type="PROSITE" id="PS50118">
    <property type="entry name" value="HMG_BOX_2"/>
    <property type="match status" value="1"/>
</dbReference>
<dbReference type="InterPro" id="IPR009071">
    <property type="entry name" value="HMG_box_dom"/>
</dbReference>
<evidence type="ECO:0000256" key="1">
    <source>
        <dbReference type="ARBA" id="ARBA00023015"/>
    </source>
</evidence>
<feature type="DNA-binding region" description="HMG box" evidence="5">
    <location>
        <begin position="29"/>
        <end position="97"/>
    </location>
</feature>
<evidence type="ECO:0000313" key="9">
    <source>
        <dbReference type="Proteomes" id="UP000694865"/>
    </source>
</evidence>
<protein>
    <submittedName>
        <fullName evidence="8 10">Sox7/17 protein</fullName>
    </submittedName>
</protein>
<dbReference type="FunFam" id="1.10.30.10:FF:000008">
    <property type="entry name" value="transcription factor SOX-7"/>
    <property type="match status" value="1"/>
</dbReference>
<dbReference type="CTD" id="100303486"/>
<keyword evidence="2 5" id="KW-0238">DNA-binding</keyword>
<keyword evidence="4 5" id="KW-0539">Nucleus</keyword>
<dbReference type="OrthoDB" id="6247875at2759"/>
<keyword evidence="9" id="KW-1185">Reference proteome</keyword>
<feature type="region of interest" description="Disordered" evidence="6">
    <location>
        <begin position="1"/>
        <end position="27"/>
    </location>
</feature>
<feature type="domain" description="HMG box" evidence="7">
    <location>
        <begin position="29"/>
        <end position="97"/>
    </location>
</feature>
<dbReference type="GO" id="GO:0030154">
    <property type="term" value="P:cell differentiation"/>
    <property type="evidence" value="ECO:0007669"/>
    <property type="project" value="TreeGrafter"/>
</dbReference>
<dbReference type="PANTHER" id="PTHR10270">
    <property type="entry name" value="SOX TRANSCRIPTION FACTOR"/>
    <property type="match status" value="1"/>
</dbReference>
<dbReference type="GO" id="GO:0000978">
    <property type="term" value="F:RNA polymerase II cis-regulatory region sequence-specific DNA binding"/>
    <property type="evidence" value="ECO:0007669"/>
    <property type="project" value="TreeGrafter"/>
</dbReference>
<dbReference type="RefSeq" id="NP_001158450.1">
    <property type="nucleotide sequence ID" value="NM_001164978.1"/>
</dbReference>
<dbReference type="Gene3D" id="1.10.30.10">
    <property type="entry name" value="High mobility group box domain"/>
    <property type="match status" value="1"/>
</dbReference>
<name>B5THP2_SACKO</name>
<dbReference type="InterPro" id="IPR036910">
    <property type="entry name" value="HMG_box_dom_sf"/>
</dbReference>
<evidence type="ECO:0000256" key="4">
    <source>
        <dbReference type="ARBA" id="ARBA00023242"/>
    </source>
</evidence>
<feature type="region of interest" description="Disordered" evidence="6">
    <location>
        <begin position="90"/>
        <end position="177"/>
    </location>
</feature>
<evidence type="ECO:0000256" key="5">
    <source>
        <dbReference type="PROSITE-ProRule" id="PRU00267"/>
    </source>
</evidence>
<dbReference type="Pfam" id="PF00505">
    <property type="entry name" value="HMG_box"/>
    <property type="match status" value="1"/>
</dbReference>
<evidence type="ECO:0000313" key="10">
    <source>
        <dbReference type="RefSeq" id="NP_001158450.1"/>
    </source>
</evidence>
<dbReference type="SMART" id="SM00398">
    <property type="entry name" value="HMG"/>
    <property type="match status" value="1"/>
</dbReference>
<evidence type="ECO:0000256" key="2">
    <source>
        <dbReference type="ARBA" id="ARBA00023125"/>
    </source>
</evidence>
<evidence type="ECO:0000259" key="7">
    <source>
        <dbReference type="PROSITE" id="PS50118"/>
    </source>
</evidence>
<reference evidence="10" key="2">
    <citation type="submission" date="2025-05" db="UniProtKB">
        <authorList>
            <consortium name="RefSeq"/>
        </authorList>
    </citation>
    <scope>IDENTIFICATION</scope>
</reference>
<accession>B5THP2</accession>
<dbReference type="AlphaFoldDB" id="B5THP2"/>
<dbReference type="GO" id="GO:0001228">
    <property type="term" value="F:DNA-binding transcription activator activity, RNA polymerase II-specific"/>
    <property type="evidence" value="ECO:0007669"/>
    <property type="project" value="TreeGrafter"/>
</dbReference>
<dbReference type="CDD" id="cd22032">
    <property type="entry name" value="HMG-box_SoxF"/>
    <property type="match status" value="1"/>
</dbReference>
<feature type="compositionally biased region" description="Low complexity" evidence="6">
    <location>
        <begin position="137"/>
        <end position="148"/>
    </location>
</feature>
<proteinExistence type="evidence at transcript level"/>
<dbReference type="SUPFAM" id="SSF47095">
    <property type="entry name" value="HMG-box"/>
    <property type="match status" value="1"/>
</dbReference>